<keyword evidence="4 11" id="KW-0808">Transferase</keyword>
<dbReference type="InterPro" id="IPR000462">
    <property type="entry name" value="CDP-OH_P_trans"/>
</dbReference>
<dbReference type="Gene3D" id="1.20.120.1760">
    <property type="match status" value="1"/>
</dbReference>
<dbReference type="EMBL" id="LVCJ01000112">
    <property type="protein sequence ID" value="OAL25427.1"/>
    <property type="molecule type" value="Genomic_DNA"/>
</dbReference>
<evidence type="ECO:0000256" key="7">
    <source>
        <dbReference type="ARBA" id="ARBA00023136"/>
    </source>
</evidence>
<dbReference type="PROSITE" id="PS00379">
    <property type="entry name" value="CDP_ALCOHOL_P_TRANSF"/>
    <property type="match status" value="1"/>
</dbReference>
<dbReference type="Pfam" id="PF01066">
    <property type="entry name" value="CDP-OH_P_transf"/>
    <property type="match status" value="1"/>
</dbReference>
<evidence type="ECO:0000256" key="2">
    <source>
        <dbReference type="ARBA" id="ARBA00004127"/>
    </source>
</evidence>
<comment type="cofactor">
    <cofactor evidence="1">
        <name>Mg(2+)</name>
        <dbReference type="ChEBI" id="CHEBI:18420"/>
    </cofactor>
</comment>
<feature type="transmembrane region" description="Helical" evidence="12">
    <location>
        <begin position="323"/>
        <end position="345"/>
    </location>
</feature>
<reference evidence="13 14" key="1">
    <citation type="submission" date="2016-03" db="EMBL/GenBank/DDBJ databases">
        <title>The draft genome sequence of Fonsecaea nubica causative agent of cutaneous subcutaneous infection in human host.</title>
        <authorList>
            <person name="Costa F."/>
            <person name="Sybren D.H."/>
            <person name="Raittz R.T."/>
            <person name="Weiss V.A."/>
            <person name="Leao A.C."/>
            <person name="Gomes R."/>
            <person name="De Souza E.M."/>
            <person name="Pedrosa F.O."/>
            <person name="Steffens M.B."/>
            <person name="Bombassaro A."/>
            <person name="Tadra-Sfeir M.Z."/>
            <person name="Moreno L.F."/>
            <person name="Najafzadeh M.J."/>
            <person name="Felipe M.S."/>
            <person name="Teixeira M."/>
            <person name="Sun J."/>
            <person name="Xi L."/>
            <person name="Castro M.A."/>
            <person name="Vicente V.A."/>
        </authorList>
    </citation>
    <scope>NUCLEOTIDE SEQUENCE [LARGE SCALE GENOMIC DNA]</scope>
    <source>
        <strain evidence="13 14">CBS 269.64</strain>
    </source>
</reference>
<comment type="similarity">
    <text evidence="3 11">Belongs to the CDP-alcohol phosphatidyltransferase class-I family.</text>
</comment>
<keyword evidence="14" id="KW-1185">Reference proteome</keyword>
<evidence type="ECO:0000256" key="12">
    <source>
        <dbReference type="SAM" id="Phobius"/>
    </source>
</evidence>
<dbReference type="FunFam" id="1.20.120.1760:FF:000012">
    <property type="entry name" value="sn-1,2-diacylglycerol cholinephosphotransferase"/>
    <property type="match status" value="1"/>
</dbReference>
<dbReference type="AlphaFoldDB" id="A0A178C765"/>
<dbReference type="Proteomes" id="UP000185904">
    <property type="component" value="Unassembled WGS sequence"/>
</dbReference>
<dbReference type="PANTHER" id="PTHR10414:SF37">
    <property type="entry name" value="BB IN A BOXCAR, ISOFORM C"/>
    <property type="match status" value="1"/>
</dbReference>
<evidence type="ECO:0000256" key="4">
    <source>
        <dbReference type="ARBA" id="ARBA00022679"/>
    </source>
</evidence>
<evidence type="ECO:0000256" key="11">
    <source>
        <dbReference type="RuleBase" id="RU003750"/>
    </source>
</evidence>
<dbReference type="InterPro" id="IPR048254">
    <property type="entry name" value="CDP_ALCOHOL_P_TRANSF_CS"/>
</dbReference>
<evidence type="ECO:0000256" key="1">
    <source>
        <dbReference type="ARBA" id="ARBA00001946"/>
    </source>
</evidence>
<keyword evidence="5 12" id="KW-0812">Transmembrane</keyword>
<feature type="transmembrane region" description="Helical" evidence="12">
    <location>
        <begin position="168"/>
        <end position="189"/>
    </location>
</feature>
<evidence type="ECO:0000256" key="9">
    <source>
        <dbReference type="ARBA" id="ARBA00038987"/>
    </source>
</evidence>
<comment type="subcellular location">
    <subcellularLocation>
        <location evidence="2">Endomembrane system</location>
        <topology evidence="2">Multi-pass membrane protein</topology>
    </subcellularLocation>
</comment>
<keyword evidence="6 12" id="KW-1133">Transmembrane helix</keyword>
<dbReference type="GeneID" id="34593850"/>
<feature type="transmembrane region" description="Helical" evidence="12">
    <location>
        <begin position="262"/>
        <end position="281"/>
    </location>
</feature>
<dbReference type="GO" id="GO:0012505">
    <property type="term" value="C:endomembrane system"/>
    <property type="evidence" value="ECO:0007669"/>
    <property type="project" value="UniProtKB-SubCell"/>
</dbReference>
<dbReference type="EC" id="2.7.8.2" evidence="9"/>
<dbReference type="OrthoDB" id="196717at2759"/>
<evidence type="ECO:0000256" key="3">
    <source>
        <dbReference type="ARBA" id="ARBA00010441"/>
    </source>
</evidence>
<dbReference type="RefSeq" id="XP_022495297.1">
    <property type="nucleotide sequence ID" value="XM_022648719.1"/>
</dbReference>
<dbReference type="PIRSF" id="PIRSF015665">
    <property type="entry name" value="CHOPT"/>
    <property type="match status" value="1"/>
</dbReference>
<dbReference type="PANTHER" id="PTHR10414">
    <property type="entry name" value="ETHANOLAMINEPHOSPHOTRANSFERASE"/>
    <property type="match status" value="1"/>
</dbReference>
<dbReference type="InterPro" id="IPR014472">
    <property type="entry name" value="CHOPT"/>
</dbReference>
<evidence type="ECO:0000313" key="14">
    <source>
        <dbReference type="Proteomes" id="UP000185904"/>
    </source>
</evidence>
<feature type="transmembrane region" description="Helical" evidence="12">
    <location>
        <begin position="351"/>
        <end position="371"/>
    </location>
</feature>
<evidence type="ECO:0000313" key="13">
    <source>
        <dbReference type="EMBL" id="OAL25427.1"/>
    </source>
</evidence>
<accession>A0A178C765</accession>
<evidence type="ECO:0000256" key="8">
    <source>
        <dbReference type="ARBA" id="ARBA00037890"/>
    </source>
</evidence>
<name>A0A178C765_9EURO</name>
<comment type="catalytic activity">
    <reaction evidence="10">
        <text>CDP-N,N-dimethylethanolamine + a 1,2-diacyl-sn-glycerol = a 1,2-diacyl-sn-glycero-3-phospho-N,N-dimethylethanolamine + CMP + H(+)</text>
        <dbReference type="Rhea" id="RHEA:33775"/>
        <dbReference type="ChEBI" id="CHEBI:15378"/>
        <dbReference type="ChEBI" id="CHEBI:17815"/>
        <dbReference type="ChEBI" id="CHEBI:60377"/>
        <dbReference type="ChEBI" id="CHEBI:64572"/>
        <dbReference type="ChEBI" id="CHEBI:65117"/>
    </reaction>
    <physiologicalReaction direction="left-to-right" evidence="10">
        <dbReference type="Rhea" id="RHEA:33776"/>
    </physiologicalReaction>
</comment>
<sequence>MVYIRQRNLEKLHEYKYSGVDKSLVSRYVLKPFYTNVVIKFFPMSMAPNLITLTGFSFVIINVLTMLWYNPTLDTDCPPWVYLTWAIGLFLYQTFDAVDGTQARRTHQSGPLGELFDHGVDACNTSLEVLIFAATMNLGQSWNTVLTLFGTILTFYIQTWEEYHTHTLMLGIVSGPVEGILTLVVVYFITFLKGGASYWQQPMLPSLGLPKSDLLPASLYQMAWNEWYMVYGGLVLVFNTVSSALNVMDARRQRGQDPFKPLLGLVPFAITWTLIPTYLWLNPVILHRHLIPFIIFAGIVNAYSVGQMIVAHLVKDRFPYQNVLVVPLAWAIIDSLGPILGLWPSALGDDVYQVAFVFLSLGLALGVYGSFVHDVITTICDYLDIWCLTIKHPYVENAQNSEAKKSK</sequence>
<dbReference type="InterPro" id="IPR043130">
    <property type="entry name" value="CDP-OH_PTrfase_TM_dom"/>
</dbReference>
<dbReference type="GO" id="GO:0016020">
    <property type="term" value="C:membrane"/>
    <property type="evidence" value="ECO:0007669"/>
    <property type="project" value="InterPro"/>
</dbReference>
<proteinExistence type="inferred from homology"/>
<protein>
    <recommendedName>
        <fullName evidence="9">diacylglycerol cholinephosphotransferase</fullName>
        <ecNumber evidence="9">2.7.8.2</ecNumber>
    </recommendedName>
</protein>
<feature type="transmembrane region" description="Helical" evidence="12">
    <location>
        <begin position="50"/>
        <end position="68"/>
    </location>
</feature>
<comment type="caution">
    <text evidence="13">The sequence shown here is derived from an EMBL/GenBank/DDBJ whole genome shotgun (WGS) entry which is preliminary data.</text>
</comment>
<evidence type="ECO:0000256" key="6">
    <source>
        <dbReference type="ARBA" id="ARBA00022989"/>
    </source>
</evidence>
<evidence type="ECO:0000256" key="10">
    <source>
        <dbReference type="ARBA" id="ARBA00051857"/>
    </source>
</evidence>
<gene>
    <name evidence="13" type="ORF">AYO20_10461</name>
</gene>
<feature type="transmembrane region" description="Helical" evidence="12">
    <location>
        <begin position="293"/>
        <end position="311"/>
    </location>
</feature>
<keyword evidence="7 12" id="KW-0472">Membrane</keyword>
<comment type="pathway">
    <text evidence="8">Phospholipid metabolism; phosphatidylcholine biosynthesis; phosphatidylcholine from phosphocholine: step 2/2.</text>
</comment>
<feature type="transmembrane region" description="Helical" evidence="12">
    <location>
        <begin position="228"/>
        <end position="250"/>
    </location>
</feature>
<organism evidence="13 14">
    <name type="scientific">Fonsecaea nubica</name>
    <dbReference type="NCBI Taxonomy" id="856822"/>
    <lineage>
        <taxon>Eukaryota</taxon>
        <taxon>Fungi</taxon>
        <taxon>Dikarya</taxon>
        <taxon>Ascomycota</taxon>
        <taxon>Pezizomycotina</taxon>
        <taxon>Eurotiomycetes</taxon>
        <taxon>Chaetothyriomycetidae</taxon>
        <taxon>Chaetothyriales</taxon>
        <taxon>Herpotrichiellaceae</taxon>
        <taxon>Fonsecaea</taxon>
    </lineage>
</organism>
<evidence type="ECO:0000256" key="5">
    <source>
        <dbReference type="ARBA" id="ARBA00022692"/>
    </source>
</evidence>
<dbReference type="GO" id="GO:0004142">
    <property type="term" value="F:diacylglycerol cholinephosphotransferase activity"/>
    <property type="evidence" value="ECO:0007669"/>
    <property type="project" value="UniProtKB-EC"/>
</dbReference>